<evidence type="ECO:0000256" key="6">
    <source>
        <dbReference type="ARBA" id="ARBA00022822"/>
    </source>
</evidence>
<dbReference type="CDD" id="cd00405">
    <property type="entry name" value="PRAI"/>
    <property type="match status" value="1"/>
</dbReference>
<dbReference type="InterPro" id="IPR013785">
    <property type="entry name" value="Aldolase_TIM"/>
</dbReference>
<organism evidence="12 13">
    <name type="scientific">Rubripirellula tenax</name>
    <dbReference type="NCBI Taxonomy" id="2528015"/>
    <lineage>
        <taxon>Bacteria</taxon>
        <taxon>Pseudomonadati</taxon>
        <taxon>Planctomycetota</taxon>
        <taxon>Planctomycetia</taxon>
        <taxon>Pirellulales</taxon>
        <taxon>Pirellulaceae</taxon>
        <taxon>Rubripirellula</taxon>
    </lineage>
</organism>
<sequence>MFRVKICGVRLKSDVEAVGQSGADAIGLNFFPPSIRYVDPAEAATRELSELARSLGLIRIGVFVNETPLKIAEVVANVGLDAVQLHGDETIESAAGVSGRKLRAIKLPTGTLSVTQIDAACRPWIDAGYHVLFDADAGAAHGGSGKTLDWPSIASWAARSPSASWTLAGGLTPDNVSEAIRASSAQSVDTASGVESPKGTKSTDLIRRFSRVMRAWPGSTHGK</sequence>
<evidence type="ECO:0000256" key="8">
    <source>
        <dbReference type="ARBA" id="ARBA00023235"/>
    </source>
</evidence>
<reference evidence="12 13" key="1">
    <citation type="submission" date="2019-02" db="EMBL/GenBank/DDBJ databases">
        <title>Deep-cultivation of Planctomycetes and their phenomic and genomic characterization uncovers novel biology.</title>
        <authorList>
            <person name="Wiegand S."/>
            <person name="Jogler M."/>
            <person name="Boedeker C."/>
            <person name="Pinto D."/>
            <person name="Vollmers J."/>
            <person name="Rivas-Marin E."/>
            <person name="Kohn T."/>
            <person name="Peeters S.H."/>
            <person name="Heuer A."/>
            <person name="Rast P."/>
            <person name="Oberbeckmann S."/>
            <person name="Bunk B."/>
            <person name="Jeske O."/>
            <person name="Meyerdierks A."/>
            <person name="Storesund J.E."/>
            <person name="Kallscheuer N."/>
            <person name="Luecker S."/>
            <person name="Lage O.M."/>
            <person name="Pohl T."/>
            <person name="Merkel B.J."/>
            <person name="Hornburger P."/>
            <person name="Mueller R.-W."/>
            <person name="Bruemmer F."/>
            <person name="Labrenz M."/>
            <person name="Spormann A.M."/>
            <person name="Op Den Camp H."/>
            <person name="Overmann J."/>
            <person name="Amann R."/>
            <person name="Jetten M.S.M."/>
            <person name="Mascher T."/>
            <person name="Medema M.H."/>
            <person name="Devos D.P."/>
            <person name="Kaster A.-K."/>
            <person name="Ovreas L."/>
            <person name="Rohde M."/>
            <person name="Galperin M.Y."/>
            <person name="Jogler C."/>
        </authorList>
    </citation>
    <scope>NUCLEOTIDE SEQUENCE [LARGE SCALE GENOMIC DNA]</scope>
    <source>
        <strain evidence="12 13">Poly51</strain>
    </source>
</reference>
<dbReference type="AlphaFoldDB" id="A0A5C6FJ20"/>
<keyword evidence="5 9" id="KW-0028">Amino-acid biosynthesis</keyword>
<keyword evidence="6 9" id="KW-0822">Tryptophan biosynthesis</keyword>
<comment type="similarity">
    <text evidence="9">Belongs to the TrpF family.</text>
</comment>
<dbReference type="Proteomes" id="UP000318288">
    <property type="component" value="Unassembled WGS sequence"/>
</dbReference>
<dbReference type="EC" id="5.3.1.24" evidence="3 9"/>
<evidence type="ECO:0000256" key="4">
    <source>
        <dbReference type="ARBA" id="ARBA00022272"/>
    </source>
</evidence>
<name>A0A5C6FJ20_9BACT</name>
<comment type="caution">
    <text evidence="12">The sequence shown here is derived from an EMBL/GenBank/DDBJ whole genome shotgun (WGS) entry which is preliminary data.</text>
</comment>
<comment type="pathway">
    <text evidence="2 9">Amino-acid biosynthesis; L-tryptophan biosynthesis; L-tryptophan from chorismate: step 3/5.</text>
</comment>
<keyword evidence="13" id="KW-1185">Reference proteome</keyword>
<dbReference type="GO" id="GO:0004640">
    <property type="term" value="F:phosphoribosylanthranilate isomerase activity"/>
    <property type="evidence" value="ECO:0007669"/>
    <property type="project" value="UniProtKB-UniRule"/>
</dbReference>
<dbReference type="InterPro" id="IPR044643">
    <property type="entry name" value="TrpF_fam"/>
</dbReference>
<gene>
    <name evidence="9 12" type="primary">trpF</name>
    <name evidence="12" type="ORF">Poly51_03230</name>
</gene>
<evidence type="ECO:0000259" key="11">
    <source>
        <dbReference type="Pfam" id="PF00697"/>
    </source>
</evidence>
<dbReference type="SUPFAM" id="SSF51366">
    <property type="entry name" value="Ribulose-phoshate binding barrel"/>
    <property type="match status" value="1"/>
</dbReference>
<feature type="region of interest" description="Disordered" evidence="10">
    <location>
        <begin position="182"/>
        <end position="201"/>
    </location>
</feature>
<dbReference type="UniPathway" id="UPA00035">
    <property type="reaction ID" value="UER00042"/>
</dbReference>
<dbReference type="GO" id="GO:0000162">
    <property type="term" value="P:L-tryptophan biosynthetic process"/>
    <property type="evidence" value="ECO:0007669"/>
    <property type="project" value="UniProtKB-UniRule"/>
</dbReference>
<dbReference type="RefSeq" id="WP_246114200.1">
    <property type="nucleotide sequence ID" value="NZ_SJPW01000001.1"/>
</dbReference>
<keyword evidence="8 9" id="KW-0413">Isomerase</keyword>
<feature type="domain" description="N-(5'phosphoribosyl) anthranilate isomerase (PRAI)" evidence="11">
    <location>
        <begin position="4"/>
        <end position="209"/>
    </location>
</feature>
<keyword evidence="7 9" id="KW-0057">Aromatic amino acid biosynthesis</keyword>
<accession>A0A5C6FJ20</accession>
<dbReference type="PANTHER" id="PTHR42894:SF1">
    <property type="entry name" value="N-(5'-PHOSPHORIBOSYL)ANTHRANILATE ISOMERASE"/>
    <property type="match status" value="1"/>
</dbReference>
<evidence type="ECO:0000256" key="1">
    <source>
        <dbReference type="ARBA" id="ARBA00001164"/>
    </source>
</evidence>
<proteinExistence type="inferred from homology"/>
<evidence type="ECO:0000256" key="10">
    <source>
        <dbReference type="SAM" id="MobiDB-lite"/>
    </source>
</evidence>
<dbReference type="PANTHER" id="PTHR42894">
    <property type="entry name" value="N-(5'-PHOSPHORIBOSYL)ANTHRANILATE ISOMERASE"/>
    <property type="match status" value="1"/>
</dbReference>
<evidence type="ECO:0000256" key="2">
    <source>
        <dbReference type="ARBA" id="ARBA00004664"/>
    </source>
</evidence>
<evidence type="ECO:0000313" key="12">
    <source>
        <dbReference type="EMBL" id="TWU60049.1"/>
    </source>
</evidence>
<dbReference type="Pfam" id="PF00697">
    <property type="entry name" value="PRAI"/>
    <property type="match status" value="1"/>
</dbReference>
<dbReference type="EMBL" id="SJPW01000001">
    <property type="protein sequence ID" value="TWU60049.1"/>
    <property type="molecule type" value="Genomic_DNA"/>
</dbReference>
<evidence type="ECO:0000256" key="7">
    <source>
        <dbReference type="ARBA" id="ARBA00023141"/>
    </source>
</evidence>
<evidence type="ECO:0000256" key="9">
    <source>
        <dbReference type="HAMAP-Rule" id="MF_00135"/>
    </source>
</evidence>
<evidence type="ECO:0000256" key="5">
    <source>
        <dbReference type="ARBA" id="ARBA00022605"/>
    </source>
</evidence>
<evidence type="ECO:0000256" key="3">
    <source>
        <dbReference type="ARBA" id="ARBA00012572"/>
    </source>
</evidence>
<dbReference type="InterPro" id="IPR001240">
    <property type="entry name" value="PRAI_dom"/>
</dbReference>
<evidence type="ECO:0000313" key="13">
    <source>
        <dbReference type="Proteomes" id="UP000318288"/>
    </source>
</evidence>
<dbReference type="HAMAP" id="MF_00135">
    <property type="entry name" value="PRAI"/>
    <property type="match status" value="1"/>
</dbReference>
<dbReference type="Gene3D" id="3.20.20.70">
    <property type="entry name" value="Aldolase class I"/>
    <property type="match status" value="1"/>
</dbReference>
<comment type="catalytic activity">
    <reaction evidence="1 9">
        <text>N-(5-phospho-beta-D-ribosyl)anthranilate = 1-(2-carboxyphenylamino)-1-deoxy-D-ribulose 5-phosphate</text>
        <dbReference type="Rhea" id="RHEA:21540"/>
        <dbReference type="ChEBI" id="CHEBI:18277"/>
        <dbReference type="ChEBI" id="CHEBI:58613"/>
        <dbReference type="EC" id="5.3.1.24"/>
    </reaction>
</comment>
<dbReference type="InterPro" id="IPR011060">
    <property type="entry name" value="RibuloseP-bd_barrel"/>
</dbReference>
<protein>
    <recommendedName>
        <fullName evidence="4 9">N-(5'-phosphoribosyl)anthranilate isomerase</fullName>
        <shortName evidence="9">PRAI</shortName>
        <ecNumber evidence="3 9">5.3.1.24</ecNumber>
    </recommendedName>
</protein>